<accession>A0ABW0E0N7</accession>
<proteinExistence type="predicted"/>
<dbReference type="RefSeq" id="WP_344560053.1">
    <property type="nucleotide sequence ID" value="NZ_BAAATG010000016.1"/>
</dbReference>
<evidence type="ECO:0000313" key="2">
    <source>
        <dbReference type="Proteomes" id="UP001596035"/>
    </source>
</evidence>
<gene>
    <name evidence="1" type="ORF">ACFPWV_24925</name>
</gene>
<organism evidence="1 2">
    <name type="scientific">Streptomyces atrovirens</name>
    <dbReference type="NCBI Taxonomy" id="285556"/>
    <lineage>
        <taxon>Bacteria</taxon>
        <taxon>Bacillati</taxon>
        <taxon>Actinomycetota</taxon>
        <taxon>Actinomycetes</taxon>
        <taxon>Kitasatosporales</taxon>
        <taxon>Streptomycetaceae</taxon>
        <taxon>Streptomyces</taxon>
    </lineage>
</organism>
<reference evidence="2" key="1">
    <citation type="journal article" date="2019" name="Int. J. Syst. Evol. Microbiol.">
        <title>The Global Catalogue of Microorganisms (GCM) 10K type strain sequencing project: providing services to taxonomists for standard genome sequencing and annotation.</title>
        <authorList>
            <consortium name="The Broad Institute Genomics Platform"/>
            <consortium name="The Broad Institute Genome Sequencing Center for Infectious Disease"/>
            <person name="Wu L."/>
            <person name="Ma J."/>
        </authorList>
    </citation>
    <scope>NUCLEOTIDE SEQUENCE [LARGE SCALE GENOMIC DNA]</scope>
    <source>
        <strain evidence="2">CGMCC 4.7131</strain>
    </source>
</reference>
<keyword evidence="2" id="KW-1185">Reference proteome</keyword>
<comment type="caution">
    <text evidence="1">The sequence shown here is derived from an EMBL/GenBank/DDBJ whole genome shotgun (WGS) entry which is preliminary data.</text>
</comment>
<dbReference type="Proteomes" id="UP001596035">
    <property type="component" value="Unassembled WGS sequence"/>
</dbReference>
<sequence>MNEGNGGLFSRWRRWWRRRAAADQPLFSPTSAPGHDEAPYPSALAVPMRAEVEVDLGEPEKHVLRLAARDGVFEFEVLPSVRLTSHDMSEESLNRRRRDLSDAVLREILRRAWPIARSCDPDAPAEAETLINAEIADGWCYENLEGLVKCRPTVRVRVDPVLRDRIRPIRLEEQVMREEHRLGILKASHAQELTETWLEVLRRLEGADELTREQRQFLVPFVAALSDKEFAAATKELRTARRQGAKNLADVLQQAARNHEQIGLFEFAKAYDKALNSFSQQMGLGPSTFIPAPADHAEGTA</sequence>
<dbReference type="EMBL" id="JBHSKN010000021">
    <property type="protein sequence ID" value="MFC5243118.1"/>
    <property type="molecule type" value="Genomic_DNA"/>
</dbReference>
<protein>
    <submittedName>
        <fullName evidence="1">Uncharacterized protein</fullName>
    </submittedName>
</protein>
<evidence type="ECO:0000313" key="1">
    <source>
        <dbReference type="EMBL" id="MFC5243118.1"/>
    </source>
</evidence>
<name>A0ABW0E0N7_9ACTN</name>